<name>A0A9D3LVD8_ANGAN</name>
<dbReference type="Proteomes" id="UP001044222">
    <property type="component" value="Chromosome 13"/>
</dbReference>
<evidence type="ECO:0000256" key="1">
    <source>
        <dbReference type="SAM" id="Phobius"/>
    </source>
</evidence>
<evidence type="ECO:0000313" key="3">
    <source>
        <dbReference type="Proteomes" id="UP001044222"/>
    </source>
</evidence>
<evidence type="ECO:0000313" key="2">
    <source>
        <dbReference type="EMBL" id="KAG5837677.1"/>
    </source>
</evidence>
<dbReference type="AlphaFoldDB" id="A0A9D3LVD8"/>
<proteinExistence type="predicted"/>
<feature type="transmembrane region" description="Helical" evidence="1">
    <location>
        <begin position="24"/>
        <end position="43"/>
    </location>
</feature>
<feature type="transmembrane region" description="Helical" evidence="1">
    <location>
        <begin position="50"/>
        <end position="71"/>
    </location>
</feature>
<keyword evidence="3" id="KW-1185">Reference proteome</keyword>
<keyword evidence="1" id="KW-0812">Transmembrane</keyword>
<dbReference type="EMBL" id="JAFIRN010000013">
    <property type="protein sequence ID" value="KAG5837677.1"/>
    <property type="molecule type" value="Genomic_DNA"/>
</dbReference>
<comment type="caution">
    <text evidence="2">The sequence shown here is derived from an EMBL/GenBank/DDBJ whole genome shotgun (WGS) entry which is preliminary data.</text>
</comment>
<protein>
    <submittedName>
        <fullName evidence="2">Uncharacterized protein</fullName>
    </submittedName>
</protein>
<gene>
    <name evidence="2" type="ORF">ANANG_G00241980</name>
</gene>
<sequence length="182" mass="20301">MLEKESCSSEHNASLLGENSRKCMFAHVCECVCVCMVCVCVCVHGVCVCVCVCVCMVCVCVCVFLALPFLAGSWPVASRCLLTSSSCVLGRQGWYLLYSMVYSPFPWSTHNQERKHTHTCTHAHTPTYTHTHTHARTHTPTYTHTHMHARTHPRTCTHARTHTRVALALAFSRATGTHLTVH</sequence>
<accession>A0A9D3LVD8</accession>
<keyword evidence="1" id="KW-0472">Membrane</keyword>
<keyword evidence="1" id="KW-1133">Transmembrane helix</keyword>
<reference evidence="2" key="1">
    <citation type="submission" date="2021-01" db="EMBL/GenBank/DDBJ databases">
        <title>A chromosome-scale assembly of European eel, Anguilla anguilla.</title>
        <authorList>
            <person name="Henkel C."/>
            <person name="Jong-Raadsen S.A."/>
            <person name="Dufour S."/>
            <person name="Weltzien F.-A."/>
            <person name="Palstra A.P."/>
            <person name="Pelster B."/>
            <person name="Spaink H.P."/>
            <person name="Van Den Thillart G.E."/>
            <person name="Jansen H."/>
            <person name="Zahm M."/>
            <person name="Klopp C."/>
            <person name="Cedric C."/>
            <person name="Louis A."/>
            <person name="Berthelot C."/>
            <person name="Parey E."/>
            <person name="Roest Crollius H."/>
            <person name="Montfort J."/>
            <person name="Robinson-Rechavi M."/>
            <person name="Bucao C."/>
            <person name="Bouchez O."/>
            <person name="Gislard M."/>
            <person name="Lluch J."/>
            <person name="Milhes M."/>
            <person name="Lampietro C."/>
            <person name="Lopez Roques C."/>
            <person name="Donnadieu C."/>
            <person name="Braasch I."/>
            <person name="Desvignes T."/>
            <person name="Postlethwait J."/>
            <person name="Bobe J."/>
            <person name="Guiguen Y."/>
            <person name="Dirks R."/>
        </authorList>
    </citation>
    <scope>NUCLEOTIDE SEQUENCE</scope>
    <source>
        <strain evidence="2">Tag_6206</strain>
        <tissue evidence="2">Liver</tissue>
    </source>
</reference>
<organism evidence="2 3">
    <name type="scientific">Anguilla anguilla</name>
    <name type="common">European freshwater eel</name>
    <name type="synonym">Muraena anguilla</name>
    <dbReference type="NCBI Taxonomy" id="7936"/>
    <lineage>
        <taxon>Eukaryota</taxon>
        <taxon>Metazoa</taxon>
        <taxon>Chordata</taxon>
        <taxon>Craniata</taxon>
        <taxon>Vertebrata</taxon>
        <taxon>Euteleostomi</taxon>
        <taxon>Actinopterygii</taxon>
        <taxon>Neopterygii</taxon>
        <taxon>Teleostei</taxon>
        <taxon>Anguilliformes</taxon>
        <taxon>Anguillidae</taxon>
        <taxon>Anguilla</taxon>
    </lineage>
</organism>